<dbReference type="Proteomes" id="UP000233293">
    <property type="component" value="Unassembled WGS sequence"/>
</dbReference>
<comment type="similarity">
    <text evidence="1">Belongs to the SMP-30/CGR1 family.</text>
</comment>
<feature type="active site" description="Proton donor/acceptor" evidence="2">
    <location>
        <position position="198"/>
    </location>
</feature>
<gene>
    <name evidence="5" type="ORF">CWS72_01765</name>
</gene>
<dbReference type="GO" id="GO:0005509">
    <property type="term" value="F:calcium ion binding"/>
    <property type="evidence" value="ECO:0007669"/>
    <property type="project" value="TreeGrafter"/>
</dbReference>
<evidence type="ECO:0000256" key="2">
    <source>
        <dbReference type="PIRSR" id="PIRSR605511-1"/>
    </source>
</evidence>
<keyword evidence="3" id="KW-0479">Metal-binding</keyword>
<dbReference type="RefSeq" id="WP_101248819.1">
    <property type="nucleotide sequence ID" value="NZ_PIUM01000001.1"/>
</dbReference>
<comment type="cofactor">
    <cofactor evidence="3">
        <name>Zn(2+)</name>
        <dbReference type="ChEBI" id="CHEBI:29105"/>
    </cofactor>
    <text evidence="3">Binds 1 divalent metal cation per subunit.</text>
</comment>
<organism evidence="5 6">
    <name type="scientific">Telmatospirillum siberiense</name>
    <dbReference type="NCBI Taxonomy" id="382514"/>
    <lineage>
        <taxon>Bacteria</taxon>
        <taxon>Pseudomonadati</taxon>
        <taxon>Pseudomonadota</taxon>
        <taxon>Alphaproteobacteria</taxon>
        <taxon>Rhodospirillales</taxon>
        <taxon>Rhodospirillaceae</taxon>
        <taxon>Telmatospirillum</taxon>
    </lineage>
</organism>
<evidence type="ECO:0000313" key="5">
    <source>
        <dbReference type="EMBL" id="PKU26588.1"/>
    </source>
</evidence>
<dbReference type="Pfam" id="PF08450">
    <property type="entry name" value="SGL"/>
    <property type="match status" value="1"/>
</dbReference>
<dbReference type="EMBL" id="PIUM01000001">
    <property type="protein sequence ID" value="PKU26588.1"/>
    <property type="molecule type" value="Genomic_DNA"/>
</dbReference>
<dbReference type="AlphaFoldDB" id="A0A2N3Q1Q3"/>
<protein>
    <submittedName>
        <fullName evidence="5">Gluconolactonase</fullName>
    </submittedName>
</protein>
<feature type="binding site" evidence="3">
    <location>
        <position position="100"/>
    </location>
    <ligand>
        <name>substrate</name>
    </ligand>
</feature>
<feature type="binding site" evidence="3">
    <location>
        <position position="198"/>
    </location>
    <ligand>
        <name>a divalent metal cation</name>
        <dbReference type="ChEBI" id="CHEBI:60240"/>
    </ligand>
</feature>
<sequence length="291" mass="31792">MSFSCLVDAKAELGECPVWSVREQALYWVNIKGQAIHRYDPGTGQTAVMPVAEQIGCIGLAESGGFVAGMRSGLWRLDAHGKTLTKLADNPEDWTSSRFNDGRCDRAGRFWAGTLDEPKAGRNAHLYRYDARGLKAMGGDLLTSNGLAFSPDDRWLYHADTPAFTIYRYAFDRVSGTLGPREPWIRLPSQAADRARPDGAAVDAAGRYWTALYEGGRIQCYSPDAELLAEYSLPARCPTMIAFGGPRLTTLFVTTARAGRSPEELAVFPESGGLFAMEIETPGLPEPLFAD</sequence>
<evidence type="ECO:0000259" key="4">
    <source>
        <dbReference type="Pfam" id="PF08450"/>
    </source>
</evidence>
<dbReference type="InterPro" id="IPR013658">
    <property type="entry name" value="SGL"/>
</dbReference>
<name>A0A2N3Q1Q3_9PROT</name>
<keyword evidence="6" id="KW-1185">Reference proteome</keyword>
<feature type="binding site" evidence="3">
    <location>
        <position position="145"/>
    </location>
    <ligand>
        <name>a divalent metal cation</name>
        <dbReference type="ChEBI" id="CHEBI:60240"/>
    </ligand>
</feature>
<accession>A0A2N3Q1Q3</accession>
<comment type="caution">
    <text evidence="5">The sequence shown here is derived from an EMBL/GenBank/DDBJ whole genome shotgun (WGS) entry which is preliminary data.</text>
</comment>
<evidence type="ECO:0000256" key="1">
    <source>
        <dbReference type="ARBA" id="ARBA00008853"/>
    </source>
</evidence>
<dbReference type="PANTHER" id="PTHR10907">
    <property type="entry name" value="REGUCALCIN"/>
    <property type="match status" value="1"/>
</dbReference>
<dbReference type="Gene3D" id="2.120.10.30">
    <property type="entry name" value="TolB, C-terminal domain"/>
    <property type="match status" value="1"/>
</dbReference>
<dbReference type="GO" id="GO:0019853">
    <property type="term" value="P:L-ascorbic acid biosynthetic process"/>
    <property type="evidence" value="ECO:0007669"/>
    <property type="project" value="TreeGrafter"/>
</dbReference>
<evidence type="ECO:0000256" key="3">
    <source>
        <dbReference type="PIRSR" id="PIRSR605511-2"/>
    </source>
</evidence>
<dbReference type="InterPro" id="IPR011042">
    <property type="entry name" value="6-blade_b-propeller_TolB-like"/>
</dbReference>
<dbReference type="OrthoDB" id="2633250at2"/>
<dbReference type="PRINTS" id="PR01790">
    <property type="entry name" value="SMP30FAMILY"/>
</dbReference>
<feature type="binding site" evidence="3">
    <location>
        <position position="98"/>
    </location>
    <ligand>
        <name>substrate</name>
    </ligand>
</feature>
<dbReference type="GO" id="GO:0004341">
    <property type="term" value="F:gluconolactonase activity"/>
    <property type="evidence" value="ECO:0007669"/>
    <property type="project" value="TreeGrafter"/>
</dbReference>
<proteinExistence type="inferred from homology"/>
<dbReference type="InterPro" id="IPR005511">
    <property type="entry name" value="SMP-30"/>
</dbReference>
<dbReference type="SUPFAM" id="SSF63829">
    <property type="entry name" value="Calcium-dependent phosphotriesterase"/>
    <property type="match status" value="1"/>
</dbReference>
<feature type="domain" description="SMP-30/Gluconolactonase/LRE-like region" evidence="4">
    <location>
        <begin position="13"/>
        <end position="257"/>
    </location>
</feature>
<reference evidence="6" key="1">
    <citation type="submission" date="2017-12" db="EMBL/GenBank/DDBJ databases">
        <title>Draft genome sequence of Telmatospirillum siberiense 26-4b1T, an acidotolerant peatland alphaproteobacterium potentially involved in sulfur cycling.</title>
        <authorList>
            <person name="Hausmann B."/>
            <person name="Pjevac P."/>
            <person name="Schreck K."/>
            <person name="Herbold C.W."/>
            <person name="Daims H."/>
            <person name="Wagner M."/>
            <person name="Pester M."/>
            <person name="Loy A."/>
        </authorList>
    </citation>
    <scope>NUCLEOTIDE SEQUENCE [LARGE SCALE GENOMIC DNA]</scope>
    <source>
        <strain evidence="6">26-4b1</strain>
    </source>
</reference>
<dbReference type="PANTHER" id="PTHR10907:SF47">
    <property type="entry name" value="REGUCALCIN"/>
    <property type="match status" value="1"/>
</dbReference>
<evidence type="ECO:0000313" key="6">
    <source>
        <dbReference type="Proteomes" id="UP000233293"/>
    </source>
</evidence>
<feature type="binding site" evidence="3">
    <location>
        <position position="15"/>
    </location>
    <ligand>
        <name>a divalent metal cation</name>
        <dbReference type="ChEBI" id="CHEBI:60240"/>
    </ligand>
</feature>
<keyword evidence="3" id="KW-0862">Zinc</keyword>